<name>A0A516V5Z7_9GAMM</name>
<evidence type="ECO:0000313" key="3">
    <source>
        <dbReference type="Proteomes" id="UP000315891"/>
    </source>
</evidence>
<dbReference type="GO" id="GO:0006313">
    <property type="term" value="P:DNA transposition"/>
    <property type="evidence" value="ECO:0007669"/>
    <property type="project" value="InterPro"/>
</dbReference>
<dbReference type="AlphaFoldDB" id="A0A516V5Z7"/>
<dbReference type="PANTHER" id="PTHR36966:SF1">
    <property type="entry name" value="REP-ASSOCIATED TYROSINE TRANSPOSASE"/>
    <property type="match status" value="1"/>
</dbReference>
<organism evidence="2 3">
    <name type="scientific">Pseudoluteimonas lycopersici</name>
    <dbReference type="NCBI Taxonomy" id="1324796"/>
    <lineage>
        <taxon>Bacteria</taxon>
        <taxon>Pseudomonadati</taxon>
        <taxon>Pseudomonadota</taxon>
        <taxon>Gammaproteobacteria</taxon>
        <taxon>Lysobacterales</taxon>
        <taxon>Lysobacteraceae</taxon>
        <taxon>Pseudoluteimonas</taxon>
    </lineage>
</organism>
<proteinExistence type="predicted"/>
<accession>A0A516V5Z7</accession>
<dbReference type="RefSeq" id="WP_143879432.1">
    <property type="nucleotide sequence ID" value="NZ_BAABLZ010000001.1"/>
</dbReference>
<dbReference type="PANTHER" id="PTHR36966">
    <property type="entry name" value="REP-ASSOCIATED TYROSINE TRANSPOSASE"/>
    <property type="match status" value="1"/>
</dbReference>
<dbReference type="SMART" id="SM01321">
    <property type="entry name" value="Y1_Tnp"/>
    <property type="match status" value="1"/>
</dbReference>
<dbReference type="InterPro" id="IPR002686">
    <property type="entry name" value="Transposase_17"/>
</dbReference>
<evidence type="ECO:0000313" key="2">
    <source>
        <dbReference type="EMBL" id="QDQ73921.1"/>
    </source>
</evidence>
<dbReference type="InterPro" id="IPR052715">
    <property type="entry name" value="RAYT_transposase"/>
</dbReference>
<sequence>MPPQRKSIRLRGYDYTQAGAYFVTICAQGHACLFGNITNGEMRLNNIGNIVAEEWAKTREIRIGMELDAWVVMPNHFHGIIVIVDSRRRGDRPVAPTGPQPRSVGAVVAGFKSAATKRINALRGTPGTPVWQRNYHEHIIRNEGSLDRIRQYILDNPAQWATDRENPSSHSA</sequence>
<dbReference type="EMBL" id="CP041742">
    <property type="protein sequence ID" value="QDQ73921.1"/>
    <property type="molecule type" value="Genomic_DNA"/>
</dbReference>
<evidence type="ECO:0000259" key="1">
    <source>
        <dbReference type="SMART" id="SM01321"/>
    </source>
</evidence>
<dbReference type="GO" id="GO:0043565">
    <property type="term" value="F:sequence-specific DNA binding"/>
    <property type="evidence" value="ECO:0007669"/>
    <property type="project" value="TreeGrafter"/>
</dbReference>
<dbReference type="Gene3D" id="3.30.70.1290">
    <property type="entry name" value="Transposase IS200-like"/>
    <property type="match status" value="1"/>
</dbReference>
<dbReference type="SUPFAM" id="SSF143422">
    <property type="entry name" value="Transposase IS200-like"/>
    <property type="match status" value="1"/>
</dbReference>
<protein>
    <submittedName>
        <fullName evidence="2">Transposase</fullName>
    </submittedName>
</protein>
<keyword evidence="3" id="KW-1185">Reference proteome</keyword>
<gene>
    <name evidence="2" type="ORF">FNZ56_08550</name>
</gene>
<reference evidence="2 3" key="1">
    <citation type="submission" date="2019-07" db="EMBL/GenBank/DDBJ databases">
        <title>Lysobacter weifangensis sp. nov., isolated from bensulfuron-methyl contaminated farmland soil.</title>
        <authorList>
            <person name="Zhao H."/>
        </authorList>
    </citation>
    <scope>NUCLEOTIDE SEQUENCE [LARGE SCALE GENOMIC DNA]</scope>
    <source>
        <strain evidence="2 3">CC-Bw-6</strain>
    </source>
</reference>
<dbReference type="OrthoDB" id="9791101at2"/>
<dbReference type="GO" id="GO:0004803">
    <property type="term" value="F:transposase activity"/>
    <property type="evidence" value="ECO:0007669"/>
    <property type="project" value="InterPro"/>
</dbReference>
<dbReference type="InterPro" id="IPR036515">
    <property type="entry name" value="Transposase_17_sf"/>
</dbReference>
<feature type="domain" description="Transposase IS200-like" evidence="1">
    <location>
        <begin position="16"/>
        <end position="156"/>
    </location>
</feature>
<dbReference type="Proteomes" id="UP000315891">
    <property type="component" value="Chromosome"/>
</dbReference>